<keyword evidence="2" id="KW-1185">Reference proteome</keyword>
<evidence type="ECO:0000313" key="1">
    <source>
        <dbReference type="EMBL" id="CAK5090809.1"/>
    </source>
</evidence>
<comment type="caution">
    <text evidence="1">The sequence shown here is derived from an EMBL/GenBank/DDBJ whole genome shotgun (WGS) entry which is preliminary data.</text>
</comment>
<sequence>MNSSESNITPPLEAMDQLAKLQFTFSSLLSSYQAQIQMDESAASLDDCETSPQFSPSSPNNSISINPKNFPSCRRSRTTFNNEQIAQLETVFKKTQYPDVCLRERLALQTGLSEARIQVEYFFQ</sequence>
<proteinExistence type="predicted"/>
<name>A0ACB1AJ45_MELEN</name>
<organism evidence="1 2">
    <name type="scientific">Meloidogyne enterolobii</name>
    <name type="common">Root-knot nematode worm</name>
    <name type="synonym">Meloidogyne mayaguensis</name>
    <dbReference type="NCBI Taxonomy" id="390850"/>
    <lineage>
        <taxon>Eukaryota</taxon>
        <taxon>Metazoa</taxon>
        <taxon>Ecdysozoa</taxon>
        <taxon>Nematoda</taxon>
        <taxon>Chromadorea</taxon>
        <taxon>Rhabditida</taxon>
        <taxon>Tylenchina</taxon>
        <taxon>Tylenchomorpha</taxon>
        <taxon>Tylenchoidea</taxon>
        <taxon>Meloidogynidae</taxon>
        <taxon>Meloidogyninae</taxon>
        <taxon>Meloidogyne</taxon>
    </lineage>
</organism>
<evidence type="ECO:0000313" key="2">
    <source>
        <dbReference type="Proteomes" id="UP001497535"/>
    </source>
</evidence>
<dbReference type="EMBL" id="CAVMJV010000084">
    <property type="protein sequence ID" value="CAK5090809.1"/>
    <property type="molecule type" value="Genomic_DNA"/>
</dbReference>
<reference evidence="1" key="1">
    <citation type="submission" date="2023-11" db="EMBL/GenBank/DDBJ databases">
        <authorList>
            <person name="Poullet M."/>
        </authorList>
    </citation>
    <scope>NUCLEOTIDE SEQUENCE</scope>
    <source>
        <strain evidence="1">E1834</strain>
    </source>
</reference>
<protein>
    <submittedName>
        <fullName evidence="1">Uncharacterized protein</fullName>
    </submittedName>
</protein>
<dbReference type="Proteomes" id="UP001497535">
    <property type="component" value="Unassembled WGS sequence"/>
</dbReference>
<gene>
    <name evidence="1" type="ORF">MENTE1834_LOCUS38617</name>
</gene>
<accession>A0ACB1AJ45</accession>